<organism evidence="4 5">
    <name type="scientific">Novipirellula rosea</name>
    <dbReference type="NCBI Taxonomy" id="1031540"/>
    <lineage>
        <taxon>Bacteria</taxon>
        <taxon>Pseudomonadati</taxon>
        <taxon>Planctomycetota</taxon>
        <taxon>Planctomycetia</taxon>
        <taxon>Pirellulales</taxon>
        <taxon>Pirellulaceae</taxon>
        <taxon>Novipirellula</taxon>
    </lineage>
</organism>
<evidence type="ECO:0000259" key="3">
    <source>
        <dbReference type="Pfam" id="PF00561"/>
    </source>
</evidence>
<evidence type="ECO:0000313" key="5">
    <source>
        <dbReference type="Proteomes" id="UP001500840"/>
    </source>
</evidence>
<dbReference type="Pfam" id="PF00561">
    <property type="entry name" value="Abhydrolase_1"/>
    <property type="match status" value="1"/>
</dbReference>
<keyword evidence="2" id="KW-0732">Signal</keyword>
<keyword evidence="5" id="KW-1185">Reference proteome</keyword>
<evidence type="ECO:0000256" key="2">
    <source>
        <dbReference type="SAM" id="SignalP"/>
    </source>
</evidence>
<evidence type="ECO:0000256" key="1">
    <source>
        <dbReference type="SAM" id="MobiDB-lite"/>
    </source>
</evidence>
<proteinExistence type="predicted"/>
<evidence type="ECO:0000313" key="4">
    <source>
        <dbReference type="EMBL" id="GAA4446256.1"/>
    </source>
</evidence>
<sequence length="262" mass="29110">MMKQVRCSGTLIFIFMALTCSDVAAQRVQRGVVTEERIEAGEFLQYVPNKRSRVTNVLVICHGSISDGNTALQSAHTFINRWLRFSESTGVVLVAPAFDVENYASGEDAPGGSAWGYRALDGRTTTSDQFVHMIVDRFKTLDRKYDGKFYLYGHSAGAQFANHYLVVHPERLHGVVLSAPAIYAMPDPDTGWPAGMKPRKRTLQWGDKSKEFEIDHKLETWVTAVQLPVAVVIGEADTDRLSDQPQQGATVLEFGNSRLSKN</sequence>
<dbReference type="Gene3D" id="3.40.50.1820">
    <property type="entry name" value="alpha/beta hydrolase"/>
    <property type="match status" value="1"/>
</dbReference>
<name>A0ABP8MCA1_9BACT</name>
<accession>A0ABP8MCA1</accession>
<feature type="domain" description="AB hydrolase-1" evidence="3">
    <location>
        <begin position="127"/>
        <end position="205"/>
    </location>
</feature>
<protein>
    <recommendedName>
        <fullName evidence="3">AB hydrolase-1 domain-containing protein</fullName>
    </recommendedName>
</protein>
<feature type="region of interest" description="Disordered" evidence="1">
    <location>
        <begin position="240"/>
        <end position="262"/>
    </location>
</feature>
<dbReference type="InterPro" id="IPR000073">
    <property type="entry name" value="AB_hydrolase_1"/>
</dbReference>
<reference evidence="5" key="1">
    <citation type="journal article" date="2019" name="Int. J. Syst. Evol. Microbiol.">
        <title>The Global Catalogue of Microorganisms (GCM) 10K type strain sequencing project: providing services to taxonomists for standard genome sequencing and annotation.</title>
        <authorList>
            <consortium name="The Broad Institute Genomics Platform"/>
            <consortium name="The Broad Institute Genome Sequencing Center for Infectious Disease"/>
            <person name="Wu L."/>
            <person name="Ma J."/>
        </authorList>
    </citation>
    <scope>NUCLEOTIDE SEQUENCE [LARGE SCALE GENOMIC DNA]</scope>
    <source>
        <strain evidence="5">JCM 17759</strain>
    </source>
</reference>
<dbReference type="SUPFAM" id="SSF53474">
    <property type="entry name" value="alpha/beta-Hydrolases"/>
    <property type="match status" value="1"/>
</dbReference>
<dbReference type="InterPro" id="IPR029058">
    <property type="entry name" value="AB_hydrolase_fold"/>
</dbReference>
<dbReference type="Proteomes" id="UP001500840">
    <property type="component" value="Unassembled WGS sequence"/>
</dbReference>
<dbReference type="EMBL" id="BAABGA010000010">
    <property type="protein sequence ID" value="GAA4446256.1"/>
    <property type="molecule type" value="Genomic_DNA"/>
</dbReference>
<gene>
    <name evidence="4" type="ORF">GCM10023156_06910</name>
</gene>
<feature type="chain" id="PRO_5046931493" description="AB hydrolase-1 domain-containing protein" evidence="2">
    <location>
        <begin position="26"/>
        <end position="262"/>
    </location>
</feature>
<feature type="signal peptide" evidence="2">
    <location>
        <begin position="1"/>
        <end position="25"/>
    </location>
</feature>
<comment type="caution">
    <text evidence="4">The sequence shown here is derived from an EMBL/GenBank/DDBJ whole genome shotgun (WGS) entry which is preliminary data.</text>
</comment>